<dbReference type="KEGG" id="more:E1B28_004264"/>
<dbReference type="AlphaFoldDB" id="A0A9P7UYA9"/>
<dbReference type="GeneID" id="66073340"/>
<dbReference type="Proteomes" id="UP001049176">
    <property type="component" value="Chromosome 2"/>
</dbReference>
<dbReference type="OrthoDB" id="3053196at2759"/>
<accession>A0A9P7UYA9</accession>
<gene>
    <name evidence="1" type="ORF">E1B28_004264</name>
</gene>
<sequence length="154" mass="17290">MSKASFRRIAHDNTDTGILDDPSHHLTGPFLPPTPPGILTPARTASPVSSPVSPWIRWAIDPLFSFQIVIIPIVAYFNWELITPLLKEKLRPVLETYTNYSFSEIPNPFAPFFQLSNLVASSPPDDPRYAKSWGDLLFIAYHIVLFSLVRNKAG</sequence>
<dbReference type="RefSeq" id="XP_043013326.1">
    <property type="nucleotide sequence ID" value="XM_043148726.1"/>
</dbReference>
<protein>
    <submittedName>
        <fullName evidence="1">Uncharacterized protein</fullName>
    </submittedName>
</protein>
<evidence type="ECO:0000313" key="1">
    <source>
        <dbReference type="EMBL" id="KAG7096856.1"/>
    </source>
</evidence>
<organism evidence="1 2">
    <name type="scientific">Marasmius oreades</name>
    <name type="common">fairy-ring Marasmius</name>
    <dbReference type="NCBI Taxonomy" id="181124"/>
    <lineage>
        <taxon>Eukaryota</taxon>
        <taxon>Fungi</taxon>
        <taxon>Dikarya</taxon>
        <taxon>Basidiomycota</taxon>
        <taxon>Agaricomycotina</taxon>
        <taxon>Agaricomycetes</taxon>
        <taxon>Agaricomycetidae</taxon>
        <taxon>Agaricales</taxon>
        <taxon>Marasmiineae</taxon>
        <taxon>Marasmiaceae</taxon>
        <taxon>Marasmius</taxon>
    </lineage>
</organism>
<dbReference type="EMBL" id="CM032182">
    <property type="protein sequence ID" value="KAG7096856.1"/>
    <property type="molecule type" value="Genomic_DNA"/>
</dbReference>
<comment type="caution">
    <text evidence="1">The sequence shown here is derived from an EMBL/GenBank/DDBJ whole genome shotgun (WGS) entry which is preliminary data.</text>
</comment>
<proteinExistence type="predicted"/>
<evidence type="ECO:0000313" key="2">
    <source>
        <dbReference type="Proteomes" id="UP001049176"/>
    </source>
</evidence>
<keyword evidence="2" id="KW-1185">Reference proteome</keyword>
<reference evidence="1" key="1">
    <citation type="journal article" date="2021" name="Genome Biol. Evol.">
        <title>The assembled and annotated genome of the fairy-ring fungus Marasmius oreades.</title>
        <authorList>
            <person name="Hiltunen M."/>
            <person name="Ament-Velasquez S.L."/>
            <person name="Johannesson H."/>
        </authorList>
    </citation>
    <scope>NUCLEOTIDE SEQUENCE</scope>
    <source>
        <strain evidence="1">03SP1</strain>
    </source>
</reference>
<name>A0A9P7UYA9_9AGAR</name>